<keyword evidence="2" id="KW-1003">Cell membrane</keyword>
<evidence type="ECO:0000256" key="8">
    <source>
        <dbReference type="ARBA" id="ARBA00038120"/>
    </source>
</evidence>
<evidence type="ECO:0000256" key="9">
    <source>
        <dbReference type="ARBA" id="ARBA00040345"/>
    </source>
</evidence>
<sequence>MNYLSIIIPTLNEELGIAATLKQIGAGVEIIVVDGGSTDKTREIAKKLGAKVIISPRKGRAFQMNLGAKIAKGDILLFLHGDTLLPHEFQEQIINTLSQSGIVAAAFELKIDGEEKTLRLVEKLVNWRSRWFSLPYGDQGIFLKASIFADLGGFPELPIMEDFELIQRLKKRGKIAIVSAAVITSARRWQKLGVWKTTLVNQLVIIGYYFKIPPRLLKSFYRLWS</sequence>
<dbReference type="PANTHER" id="PTHR43646">
    <property type="entry name" value="GLYCOSYLTRANSFERASE"/>
    <property type="match status" value="1"/>
</dbReference>
<comment type="function">
    <text evidence="6">Catalyzes the glycosylation of 4,4'-diaponeurosporenoate, i.e. the esterification of glucose at the C1'' position with the carboxyl group of 4,4'-diaponeurosporenic acid, to form glycosyl-4,4'-diaponeurosporenoate. This is a step in the biosynthesis of staphyloxanthin, an orange pigment present in most staphylococci strains.</text>
</comment>
<keyword evidence="3" id="KW-0328">Glycosyltransferase</keyword>
<dbReference type="InterPro" id="IPR001173">
    <property type="entry name" value="Glyco_trans_2-like"/>
</dbReference>
<dbReference type="CDD" id="cd02522">
    <property type="entry name" value="GT_2_like_a"/>
    <property type="match status" value="1"/>
</dbReference>
<organism evidence="11 12">
    <name type="scientific">Microcystis aeruginosa Ma_QC_Ca_00000000_S207</name>
    <dbReference type="NCBI Taxonomy" id="2486251"/>
    <lineage>
        <taxon>Bacteria</taxon>
        <taxon>Bacillati</taxon>
        <taxon>Cyanobacteriota</taxon>
        <taxon>Cyanophyceae</taxon>
        <taxon>Oscillatoriophycideae</taxon>
        <taxon>Chroococcales</taxon>
        <taxon>Microcystaceae</taxon>
        <taxon>Microcystis</taxon>
    </lineage>
</organism>
<evidence type="ECO:0000256" key="1">
    <source>
        <dbReference type="ARBA" id="ARBA00004236"/>
    </source>
</evidence>
<dbReference type="PANTHER" id="PTHR43646:SF2">
    <property type="entry name" value="GLYCOSYLTRANSFERASE 2-LIKE DOMAIN-CONTAINING PROTEIN"/>
    <property type="match status" value="1"/>
</dbReference>
<proteinExistence type="inferred from homology"/>
<dbReference type="AlphaFoldDB" id="A0A552F8R4"/>
<dbReference type="Pfam" id="PF00535">
    <property type="entry name" value="Glycos_transf_2"/>
    <property type="match status" value="1"/>
</dbReference>
<evidence type="ECO:0000256" key="4">
    <source>
        <dbReference type="ARBA" id="ARBA00022679"/>
    </source>
</evidence>
<evidence type="ECO:0000256" key="5">
    <source>
        <dbReference type="ARBA" id="ARBA00023136"/>
    </source>
</evidence>
<comment type="subcellular location">
    <subcellularLocation>
        <location evidence="1">Cell membrane</location>
    </subcellularLocation>
</comment>
<dbReference type="EMBL" id="SFBF01000360">
    <property type="protein sequence ID" value="TRU43083.1"/>
    <property type="molecule type" value="Genomic_DNA"/>
</dbReference>
<dbReference type="GO" id="GO:0005886">
    <property type="term" value="C:plasma membrane"/>
    <property type="evidence" value="ECO:0007669"/>
    <property type="project" value="UniProtKB-SubCell"/>
</dbReference>
<evidence type="ECO:0000259" key="10">
    <source>
        <dbReference type="Pfam" id="PF00535"/>
    </source>
</evidence>
<evidence type="ECO:0000256" key="2">
    <source>
        <dbReference type="ARBA" id="ARBA00022475"/>
    </source>
</evidence>
<name>A0A552F8R4_MICAE</name>
<dbReference type="SUPFAM" id="SSF53448">
    <property type="entry name" value="Nucleotide-diphospho-sugar transferases"/>
    <property type="match status" value="1"/>
</dbReference>
<evidence type="ECO:0000313" key="11">
    <source>
        <dbReference type="EMBL" id="TRU43083.1"/>
    </source>
</evidence>
<evidence type="ECO:0000313" key="12">
    <source>
        <dbReference type="Proteomes" id="UP000320293"/>
    </source>
</evidence>
<comment type="similarity">
    <text evidence="8">Belongs to the glycosyltransferase 2 family. CrtQ subfamily.</text>
</comment>
<comment type="caution">
    <text evidence="11">The sequence shown here is derived from an EMBL/GenBank/DDBJ whole genome shotgun (WGS) entry which is preliminary data.</text>
</comment>
<dbReference type="NCBIfam" id="TIGR04283">
    <property type="entry name" value="glyco_like_mftF"/>
    <property type="match status" value="1"/>
</dbReference>
<evidence type="ECO:0000256" key="6">
    <source>
        <dbReference type="ARBA" id="ARBA00037281"/>
    </source>
</evidence>
<dbReference type="Gene3D" id="3.90.550.10">
    <property type="entry name" value="Spore Coat Polysaccharide Biosynthesis Protein SpsA, Chain A"/>
    <property type="match status" value="1"/>
</dbReference>
<keyword evidence="4 11" id="KW-0808">Transferase</keyword>
<reference evidence="11 12" key="1">
    <citation type="submission" date="2019-01" db="EMBL/GenBank/DDBJ databases">
        <title>Coherence of Microcystis species and biogeography revealed through population genomics.</title>
        <authorList>
            <person name="Perez-Carrascal O.M."/>
            <person name="Terrat Y."/>
            <person name="Giani A."/>
            <person name="Fortin N."/>
            <person name="Tromas N."/>
            <person name="Shapiro B.J."/>
        </authorList>
    </citation>
    <scope>NUCLEOTIDE SEQUENCE [LARGE SCALE GENOMIC DNA]</scope>
    <source>
        <strain evidence="11">Ma_QC_Ca_00000000_S207</strain>
    </source>
</reference>
<accession>A0A552F8R4</accession>
<keyword evidence="5" id="KW-0472">Membrane</keyword>
<protein>
    <recommendedName>
        <fullName evidence="9">4,4'-diaponeurosporenoate glycosyltransferase</fullName>
    </recommendedName>
</protein>
<dbReference type="InterPro" id="IPR026461">
    <property type="entry name" value="Trfase_2_rSAM/seldom_assoc"/>
</dbReference>
<comment type="pathway">
    <text evidence="7">Carotenoid biosynthesis; staphyloxanthin biosynthesis; staphyloxanthin from farnesyl diphosphate: step 4/5.</text>
</comment>
<evidence type="ECO:0000256" key="3">
    <source>
        <dbReference type="ARBA" id="ARBA00022676"/>
    </source>
</evidence>
<evidence type="ECO:0000256" key="7">
    <source>
        <dbReference type="ARBA" id="ARBA00037904"/>
    </source>
</evidence>
<dbReference type="GO" id="GO:0016757">
    <property type="term" value="F:glycosyltransferase activity"/>
    <property type="evidence" value="ECO:0007669"/>
    <property type="project" value="UniProtKB-KW"/>
</dbReference>
<dbReference type="InterPro" id="IPR029044">
    <property type="entry name" value="Nucleotide-diphossugar_trans"/>
</dbReference>
<dbReference type="Proteomes" id="UP000320293">
    <property type="component" value="Unassembled WGS sequence"/>
</dbReference>
<gene>
    <name evidence="11" type="ORF">EWV91_19265</name>
</gene>
<feature type="domain" description="Glycosyltransferase 2-like" evidence="10">
    <location>
        <begin position="5"/>
        <end position="122"/>
    </location>
</feature>